<evidence type="ECO:0000256" key="5">
    <source>
        <dbReference type="ARBA" id="ARBA00023136"/>
    </source>
</evidence>
<dbReference type="Proteomes" id="UP000572051">
    <property type="component" value="Unassembled WGS sequence"/>
</dbReference>
<feature type="transmembrane region" description="Helical" evidence="7">
    <location>
        <begin position="432"/>
        <end position="450"/>
    </location>
</feature>
<evidence type="ECO:0000256" key="7">
    <source>
        <dbReference type="SAM" id="Phobius"/>
    </source>
</evidence>
<feature type="transmembrane region" description="Helical" evidence="7">
    <location>
        <begin position="84"/>
        <end position="105"/>
    </location>
</feature>
<name>A0A7Z0ELE0_9ACTN</name>
<gene>
    <name evidence="9" type="ORF">HNR10_001296</name>
</gene>
<evidence type="ECO:0000256" key="1">
    <source>
        <dbReference type="ARBA" id="ARBA00004651"/>
    </source>
</evidence>
<keyword evidence="4 7" id="KW-1133">Transmembrane helix</keyword>
<dbReference type="PANTHER" id="PTHR43478:SF1">
    <property type="entry name" value="NA+_H+ ANTIPORTER NHAC-LIKE C-TERMINAL DOMAIN-CONTAINING PROTEIN"/>
    <property type="match status" value="1"/>
</dbReference>
<dbReference type="PANTHER" id="PTHR43478">
    <property type="entry name" value="NA+/H+ ANTIPORTER-RELATED"/>
    <property type="match status" value="1"/>
</dbReference>
<evidence type="ECO:0000259" key="8">
    <source>
        <dbReference type="Pfam" id="PF03553"/>
    </source>
</evidence>
<feature type="transmembrane region" description="Helical" evidence="7">
    <location>
        <begin position="395"/>
        <end position="412"/>
    </location>
</feature>
<comment type="subcellular location">
    <subcellularLocation>
        <location evidence="1">Cell membrane</location>
        <topology evidence="1">Multi-pass membrane protein</topology>
    </subcellularLocation>
</comment>
<dbReference type="InterPro" id="IPR018461">
    <property type="entry name" value="Na/H_Antiport_NhaC-like_C"/>
</dbReference>
<feature type="domain" description="Na+/H+ antiporter NhaC-like C-terminal" evidence="8">
    <location>
        <begin position="216"/>
        <end position="543"/>
    </location>
</feature>
<reference evidence="9 10" key="1">
    <citation type="submission" date="2020-07" db="EMBL/GenBank/DDBJ databases">
        <title>Sequencing the genomes of 1000 actinobacteria strains.</title>
        <authorList>
            <person name="Klenk H.-P."/>
        </authorList>
    </citation>
    <scope>NUCLEOTIDE SEQUENCE [LARGE SCALE GENOMIC DNA]</scope>
    <source>
        <strain evidence="9 10">DSM 44442</strain>
    </source>
</reference>
<evidence type="ECO:0000256" key="6">
    <source>
        <dbReference type="SAM" id="MobiDB-lite"/>
    </source>
</evidence>
<feature type="region of interest" description="Disordered" evidence="6">
    <location>
        <begin position="1"/>
        <end position="25"/>
    </location>
</feature>
<dbReference type="AlphaFoldDB" id="A0A7Z0ELE0"/>
<feature type="transmembrane region" description="Helical" evidence="7">
    <location>
        <begin position="319"/>
        <end position="339"/>
    </location>
</feature>
<dbReference type="EMBL" id="JACCFS010000001">
    <property type="protein sequence ID" value="NYJ33415.1"/>
    <property type="molecule type" value="Genomic_DNA"/>
</dbReference>
<proteinExistence type="predicted"/>
<feature type="transmembrane region" description="Helical" evidence="7">
    <location>
        <begin position="531"/>
        <end position="547"/>
    </location>
</feature>
<dbReference type="Pfam" id="PF03553">
    <property type="entry name" value="Na_H_antiporter"/>
    <property type="match status" value="1"/>
</dbReference>
<feature type="transmembrane region" description="Helical" evidence="7">
    <location>
        <begin position="205"/>
        <end position="226"/>
    </location>
</feature>
<accession>A0A7Z0ELE0</accession>
<protein>
    <submittedName>
        <fullName evidence="9">Na+/H+ antiporter NhaC</fullName>
    </submittedName>
</protein>
<keyword evidence="2" id="KW-1003">Cell membrane</keyword>
<evidence type="ECO:0000256" key="4">
    <source>
        <dbReference type="ARBA" id="ARBA00022989"/>
    </source>
</evidence>
<evidence type="ECO:0000313" key="9">
    <source>
        <dbReference type="EMBL" id="NYJ33415.1"/>
    </source>
</evidence>
<dbReference type="RefSeq" id="WP_246406083.1">
    <property type="nucleotide sequence ID" value="NZ_JACCFS010000001.1"/>
</dbReference>
<organism evidence="9 10">
    <name type="scientific">Nocardiopsis aegyptia</name>
    <dbReference type="NCBI Taxonomy" id="220378"/>
    <lineage>
        <taxon>Bacteria</taxon>
        <taxon>Bacillati</taxon>
        <taxon>Actinomycetota</taxon>
        <taxon>Actinomycetes</taxon>
        <taxon>Streptosporangiales</taxon>
        <taxon>Nocardiopsidaceae</taxon>
        <taxon>Nocardiopsis</taxon>
    </lineage>
</organism>
<keyword evidence="5 7" id="KW-0472">Membrane</keyword>
<feature type="transmembrane region" description="Helical" evidence="7">
    <location>
        <begin position="359"/>
        <end position="383"/>
    </location>
</feature>
<feature type="transmembrane region" description="Helical" evidence="7">
    <location>
        <begin position="31"/>
        <end position="53"/>
    </location>
</feature>
<keyword evidence="10" id="KW-1185">Reference proteome</keyword>
<comment type="caution">
    <text evidence="9">The sequence shown here is derived from an EMBL/GenBank/DDBJ whole genome shotgun (WGS) entry which is preliminary data.</text>
</comment>
<evidence type="ECO:0000256" key="2">
    <source>
        <dbReference type="ARBA" id="ARBA00022475"/>
    </source>
</evidence>
<feature type="transmembrane region" description="Helical" evidence="7">
    <location>
        <begin position="125"/>
        <end position="142"/>
    </location>
</feature>
<keyword evidence="3 7" id="KW-0812">Transmembrane</keyword>
<sequence length="586" mass="60973">MTETNQPDSAPGSDRAPDRAPESASPNRRRVAVLAACAAAVALVLVVSLLVPADTALPVGRWWSILPPVVAIGLALVTRQILPALFVGIWLGAWLVEGLSTQGLLTSLLDSAGVYTIDAVSDPDHVMIIVFTLMIGGLVGVIRRNGGTDGIVHLVTRWASTPRRGQLATGGLGVAVFFDDYANTLVVGNTMRPILDRLRVSREKLAYLVDSTAAPVATLALLSTWIGFQVVLIDDAIADTGLTLNGFAVFVESLKYAFYPILAIGLVFAIALTGRDFGPMLRAERRARTTGEVALHRTAPGAAALEDELTPPERTPRRLVNALLPILVLVATTVVGLFATGEGDSVIEIIGDGDPFSSLLWGSLLGLLVAGVLSVAQGILTLAEVVDAWFAGVKSVLYVVIILTLAWALSALTGELGTADFLAGALGTSMPLFLLPALLFVIAAAIAFATGTSWGTMGILTPLAVPLAWAVLEAQGLAAAEGHPILFASVSTILAGSVWGDHCSPISDTTVISALASQCDVIDHVRTQTPYALFVAGTVIVFGLLPVGLGLPWWAGLALSGAATLAGLLLVGRRVDVPEGEPDRVG</sequence>
<feature type="transmembrane region" description="Helical" evidence="7">
    <location>
        <begin position="59"/>
        <end position="77"/>
    </location>
</feature>
<evidence type="ECO:0000256" key="3">
    <source>
        <dbReference type="ARBA" id="ARBA00022692"/>
    </source>
</evidence>
<dbReference type="GO" id="GO:0005886">
    <property type="term" value="C:plasma membrane"/>
    <property type="evidence" value="ECO:0007669"/>
    <property type="project" value="UniProtKB-SubCell"/>
</dbReference>
<feature type="transmembrane region" description="Helical" evidence="7">
    <location>
        <begin position="256"/>
        <end position="278"/>
    </location>
</feature>
<evidence type="ECO:0000313" key="10">
    <source>
        <dbReference type="Proteomes" id="UP000572051"/>
    </source>
</evidence>